<reference evidence="1 2" key="1">
    <citation type="submission" date="2018-05" db="EMBL/GenBank/DDBJ databases">
        <title>Genomic Encyclopedia of Type Strains, Phase IV (KMG-IV): sequencing the most valuable type-strain genomes for metagenomic binning, comparative biology and taxonomic classification.</title>
        <authorList>
            <person name="Goeker M."/>
        </authorList>
    </citation>
    <scope>NUCLEOTIDE SEQUENCE [LARGE SCALE GENOMIC DNA]</scope>
    <source>
        <strain evidence="1 2">DSM 6462</strain>
    </source>
</reference>
<name>A0A2V3UB02_9HYPH</name>
<accession>A0A2V3UB02</accession>
<sequence>MSADPITIFSGEATADELLVALMNVLPYAESRAEDMIDAGEDEYSRKAVAAVNDAKAIITRIGGSIKSETDKLRADISAIGDKMDADPILRAAPAMLALLMRAVNDWPQFAVASDTPPQPGCQPDDNNSVNGGDLVEWFGEWVTTVREVVAKAEGLQ</sequence>
<comment type="caution">
    <text evidence="1">The sequence shown here is derived from an EMBL/GenBank/DDBJ whole genome shotgun (WGS) entry which is preliminary data.</text>
</comment>
<dbReference type="Proteomes" id="UP000248021">
    <property type="component" value="Unassembled WGS sequence"/>
</dbReference>
<proteinExistence type="predicted"/>
<evidence type="ECO:0000313" key="2">
    <source>
        <dbReference type="Proteomes" id="UP000248021"/>
    </source>
</evidence>
<dbReference type="AlphaFoldDB" id="A0A2V3UB02"/>
<organism evidence="1 2">
    <name type="scientific">Chelatococcus asaccharovorans</name>
    <dbReference type="NCBI Taxonomy" id="28210"/>
    <lineage>
        <taxon>Bacteria</taxon>
        <taxon>Pseudomonadati</taxon>
        <taxon>Pseudomonadota</taxon>
        <taxon>Alphaproteobacteria</taxon>
        <taxon>Hyphomicrobiales</taxon>
        <taxon>Chelatococcaceae</taxon>
        <taxon>Chelatococcus</taxon>
    </lineage>
</organism>
<evidence type="ECO:0000313" key="1">
    <source>
        <dbReference type="EMBL" id="PXW61617.1"/>
    </source>
</evidence>
<dbReference type="RefSeq" id="WP_110373926.1">
    <property type="nucleotide sequence ID" value="NZ_JAHBRY010000001.1"/>
</dbReference>
<dbReference type="EMBL" id="QJJK01000003">
    <property type="protein sequence ID" value="PXW61617.1"/>
    <property type="molecule type" value="Genomic_DNA"/>
</dbReference>
<keyword evidence="2" id="KW-1185">Reference proteome</keyword>
<dbReference type="OrthoDB" id="8420809at2"/>
<protein>
    <submittedName>
        <fullName evidence="1">Uncharacterized protein</fullName>
    </submittedName>
</protein>
<gene>
    <name evidence="1" type="ORF">C7450_103134</name>
</gene>